<comment type="caution">
    <text evidence="1">The sequence shown here is derived from an EMBL/GenBank/DDBJ whole genome shotgun (WGS) entry which is preliminary data.</text>
</comment>
<dbReference type="RefSeq" id="WP_290346858.1">
    <property type="nucleotide sequence ID" value="NZ_JAUFQD010000004.1"/>
</dbReference>
<proteinExistence type="predicted"/>
<sequence>MPRYIGLAVTKHLVELYPTRKVRVCKHNIATTKPIDSRENQAVQASAAKRNIEFL</sequence>
<evidence type="ECO:0000313" key="1">
    <source>
        <dbReference type="EMBL" id="MFA0567420.1"/>
    </source>
</evidence>
<accession>A0ABV4N802</accession>
<evidence type="ECO:0000313" key="2">
    <source>
        <dbReference type="Proteomes" id="UP001570417"/>
    </source>
</evidence>
<name>A0ABV4N802_9VIBR</name>
<dbReference type="EMBL" id="JBFRUW010000005">
    <property type="protein sequence ID" value="MFA0567420.1"/>
    <property type="molecule type" value="Genomic_DNA"/>
</dbReference>
<reference evidence="1 2" key="1">
    <citation type="journal article" date="2024" name="ISME J.">
        <title>Tailless and filamentous prophages are predominant in marine Vibrio.</title>
        <authorList>
            <person name="Steensen K."/>
            <person name="Seneca J."/>
            <person name="Bartlau N."/>
            <person name="Yu X.A."/>
            <person name="Hussain F.A."/>
            <person name="Polz M.F."/>
        </authorList>
    </citation>
    <scope>NUCLEOTIDE SEQUENCE [LARGE SCALE GENOMIC DNA]</scope>
    <source>
        <strain evidence="1 2">10N.222.51.A1</strain>
    </source>
</reference>
<keyword evidence="2" id="KW-1185">Reference proteome</keyword>
<organism evidence="1 2">
    <name type="scientific">Vibrio gallaecicus</name>
    <dbReference type="NCBI Taxonomy" id="552386"/>
    <lineage>
        <taxon>Bacteria</taxon>
        <taxon>Pseudomonadati</taxon>
        <taxon>Pseudomonadota</taxon>
        <taxon>Gammaproteobacteria</taxon>
        <taxon>Vibrionales</taxon>
        <taxon>Vibrionaceae</taxon>
        <taxon>Vibrio</taxon>
    </lineage>
</organism>
<dbReference type="Proteomes" id="UP001570417">
    <property type="component" value="Unassembled WGS sequence"/>
</dbReference>
<gene>
    <name evidence="1" type="ORF">AB4566_03950</name>
</gene>
<protein>
    <submittedName>
        <fullName evidence="1">Uncharacterized protein</fullName>
    </submittedName>
</protein>